<name>A0ABQ4LY42_9BACL</name>
<evidence type="ECO:0000313" key="1">
    <source>
        <dbReference type="EMBL" id="GIO67666.1"/>
    </source>
</evidence>
<organism evidence="1 2">
    <name type="scientific">Paenibacillus cookii</name>
    <dbReference type="NCBI Taxonomy" id="157839"/>
    <lineage>
        <taxon>Bacteria</taxon>
        <taxon>Bacillati</taxon>
        <taxon>Bacillota</taxon>
        <taxon>Bacilli</taxon>
        <taxon>Bacillales</taxon>
        <taxon>Paenibacillaceae</taxon>
        <taxon>Paenibacillus</taxon>
    </lineage>
</organism>
<gene>
    <name evidence="1" type="ORF">J21TS3_24870</name>
</gene>
<dbReference type="Proteomes" id="UP000680638">
    <property type="component" value="Unassembled WGS sequence"/>
</dbReference>
<comment type="caution">
    <text evidence="1">The sequence shown here is derived from an EMBL/GenBank/DDBJ whole genome shotgun (WGS) entry which is preliminary data.</text>
</comment>
<sequence>MDKSPVRIIGGPGRVELLGRSRIISVAAASYDDIVHLFAKPDPNPQEAEWVARVRSLLREPETPRPKERYELGDRIIFADGVCMSCLGRQYPVSSLNRFPLPKLLETQLWEGDRIITMDADGLAAIAPLPETAHAECCPLVRSPLLKLGEETRDESVLEQELVQERVRQIEIDFETYWTLTADFGDHVRKFDGPSKRRVLEDMYAYMLTHYCSYRTLSPGLTVRAAYLNHLNRYGLNGGVEKEQRIFDPGQFSFWMPGPVLFPPVMSYQVIEALMPVYGVEWKSGGVLLRAFGEDLEDALFRLWNRLRAKEGSTEANAGAFRDENRLAGAYHTRDRQNGELPLFRYEDGFSRKYGFALLGGGDDLCSQRTR</sequence>
<reference evidence="1 2" key="1">
    <citation type="submission" date="2021-03" db="EMBL/GenBank/DDBJ databases">
        <title>Antimicrobial resistance genes in bacteria isolated from Japanese honey, and their potential for conferring macrolide and lincosamide resistance in the American foulbrood pathogen Paenibacillus larvae.</title>
        <authorList>
            <person name="Okamoto M."/>
            <person name="Kumagai M."/>
            <person name="Kanamori H."/>
            <person name="Takamatsu D."/>
        </authorList>
    </citation>
    <scope>NUCLEOTIDE SEQUENCE [LARGE SCALE GENOMIC DNA]</scope>
    <source>
        <strain evidence="1 2">J21TS3</strain>
    </source>
</reference>
<keyword evidence="2" id="KW-1185">Reference proteome</keyword>
<dbReference type="RefSeq" id="WP_212949967.1">
    <property type="nucleotide sequence ID" value="NZ_BORW01000011.1"/>
</dbReference>
<accession>A0ABQ4LY42</accession>
<evidence type="ECO:0000313" key="2">
    <source>
        <dbReference type="Proteomes" id="UP000680638"/>
    </source>
</evidence>
<protein>
    <submittedName>
        <fullName evidence="1">Uncharacterized protein</fullName>
    </submittedName>
</protein>
<dbReference type="EMBL" id="BORW01000011">
    <property type="protein sequence ID" value="GIO67666.1"/>
    <property type="molecule type" value="Genomic_DNA"/>
</dbReference>
<proteinExistence type="predicted"/>